<dbReference type="InterPro" id="IPR029787">
    <property type="entry name" value="Nucleotide_cyclase"/>
</dbReference>
<dbReference type="PROSITE" id="PS50887">
    <property type="entry name" value="GGDEF"/>
    <property type="match status" value="1"/>
</dbReference>
<evidence type="ECO:0008006" key="6">
    <source>
        <dbReference type="Google" id="ProtNLM"/>
    </source>
</evidence>
<sequence length="723" mass="82702">MSIHNTMPLSREELFSSLCSMAKQYSTGIAILDARHIECPFVYYNEPFSALTGFDRTELIGKNLSCFAGIKTAADLLAELDYHTKHALPYETSLIHYQKDDSPFWHELVAHPICDQEGVAQYIMVHSKNVTYEKLFKMLSKLEHEVYLEIEKGDSLSHILQLITTQIETYYTRNIYCSIHLMKDGSSMAAEASGSLPLEMANILYGIELHSMKTEDRNSIFVKQFTKKELAAANEMAHTPLKIDIKHCLSKPICGTANEIIGSITMYFNKEPNINSIEIEFLNRLVPLISLSIKYIAQTQQLRQLAYFDSETQLPNLHYFHTEMETWLQQGEKGLIIIIQPGEYSSIVDVYGRSAGDEILRQMVDRLQEQPSREGKEFIAKFSNSCIIFASNRAFGQPEQYEARIRQMTKEPFGIHGKEFYITFKIGMTHFCPDSQLDEAIRQADMALSKARQVSGTNVAFFEEQNDMKLQLEMDVLNQLTYGLQNKEFYIVLQPKINIKTLEIEGFEALCRWNSHILGPVSPATFIPLAEQTGKIKKVDELVMRQVLRWQRTRLDSNEKTVPIAINISPVHFYDERFVQQIVSLIKRYKVPPYLVKLEVTESMELVDFSKAKDILSELRQHGIECSIDDFGVGFSSLSYLQQLPFREIKIDRSFINAMDNPGMHAVVHTIVQLASNLQMNAVAEGIETPEQFESLKQMGCHTGQGYYFHKPLVLEDAAKLIH</sequence>
<dbReference type="PANTHER" id="PTHR33121">
    <property type="entry name" value="CYCLIC DI-GMP PHOSPHODIESTERASE PDEF"/>
    <property type="match status" value="1"/>
</dbReference>
<dbReference type="Pfam" id="PF00990">
    <property type="entry name" value="GGDEF"/>
    <property type="match status" value="1"/>
</dbReference>
<dbReference type="CDD" id="cd01948">
    <property type="entry name" value="EAL"/>
    <property type="match status" value="1"/>
</dbReference>
<dbReference type="PROSITE" id="PS50112">
    <property type="entry name" value="PAS"/>
    <property type="match status" value="1"/>
</dbReference>
<dbReference type="SMART" id="SM00267">
    <property type="entry name" value="GGDEF"/>
    <property type="match status" value="1"/>
</dbReference>
<dbReference type="STRING" id="1220589.CD32_19475"/>
<dbReference type="AlphaFoldDB" id="A0A0A3I9Y6"/>
<dbReference type="Pfam" id="PF00563">
    <property type="entry name" value="EAL"/>
    <property type="match status" value="1"/>
</dbReference>
<dbReference type="InterPro" id="IPR000014">
    <property type="entry name" value="PAS"/>
</dbReference>
<dbReference type="SUPFAM" id="SSF141868">
    <property type="entry name" value="EAL domain-like"/>
    <property type="match status" value="1"/>
</dbReference>
<dbReference type="PROSITE" id="PS50883">
    <property type="entry name" value="EAL"/>
    <property type="match status" value="1"/>
</dbReference>
<dbReference type="SMART" id="SM00052">
    <property type="entry name" value="EAL"/>
    <property type="match status" value="1"/>
</dbReference>
<dbReference type="InterPro" id="IPR001633">
    <property type="entry name" value="EAL_dom"/>
</dbReference>
<dbReference type="Gene3D" id="3.30.450.20">
    <property type="entry name" value="PAS domain"/>
    <property type="match status" value="1"/>
</dbReference>
<evidence type="ECO:0000313" key="5">
    <source>
        <dbReference type="Proteomes" id="UP000030437"/>
    </source>
</evidence>
<evidence type="ECO:0000259" key="1">
    <source>
        <dbReference type="PROSITE" id="PS50112"/>
    </source>
</evidence>
<dbReference type="eggNOG" id="COG2200">
    <property type="taxonomic scope" value="Bacteria"/>
</dbReference>
<feature type="domain" description="PAS" evidence="1">
    <location>
        <begin position="11"/>
        <end position="64"/>
    </location>
</feature>
<dbReference type="InterPro" id="IPR000160">
    <property type="entry name" value="GGDEF_dom"/>
</dbReference>
<feature type="domain" description="EAL" evidence="2">
    <location>
        <begin position="473"/>
        <end position="723"/>
    </location>
</feature>
<dbReference type="InterPro" id="IPR043128">
    <property type="entry name" value="Rev_trsase/Diguanyl_cyclase"/>
</dbReference>
<proteinExistence type="predicted"/>
<dbReference type="SUPFAM" id="SSF55781">
    <property type="entry name" value="GAF domain-like"/>
    <property type="match status" value="1"/>
</dbReference>
<dbReference type="Pfam" id="PF13426">
    <property type="entry name" value="PAS_9"/>
    <property type="match status" value="1"/>
</dbReference>
<comment type="caution">
    <text evidence="4">The sequence shown here is derived from an EMBL/GenBank/DDBJ whole genome shotgun (WGS) entry which is preliminary data.</text>
</comment>
<protein>
    <recommendedName>
        <fullName evidence="6">Phytochrome-like protein cph2</fullName>
    </recommendedName>
</protein>
<dbReference type="SUPFAM" id="SSF55073">
    <property type="entry name" value="Nucleotide cyclase"/>
    <property type="match status" value="1"/>
</dbReference>
<dbReference type="OrthoDB" id="9759607at2"/>
<evidence type="ECO:0000259" key="2">
    <source>
        <dbReference type="PROSITE" id="PS50883"/>
    </source>
</evidence>
<dbReference type="InterPro" id="IPR050706">
    <property type="entry name" value="Cyclic-di-GMP_PDE-like"/>
</dbReference>
<reference evidence="4 5" key="1">
    <citation type="submission" date="2014-02" db="EMBL/GenBank/DDBJ databases">
        <title>Draft genome sequence of Lysinibacillus odysseyi NBRC 100172.</title>
        <authorList>
            <person name="Zhang F."/>
            <person name="Wang G."/>
            <person name="Zhang L."/>
        </authorList>
    </citation>
    <scope>NUCLEOTIDE SEQUENCE [LARGE SCALE GENOMIC DNA]</scope>
    <source>
        <strain evidence="4 5">NBRC 100172</strain>
    </source>
</reference>
<keyword evidence="5" id="KW-1185">Reference proteome</keyword>
<organism evidence="4 5">
    <name type="scientific">Lysinibacillus odysseyi 34hs-1 = NBRC 100172</name>
    <dbReference type="NCBI Taxonomy" id="1220589"/>
    <lineage>
        <taxon>Bacteria</taxon>
        <taxon>Bacillati</taxon>
        <taxon>Bacillota</taxon>
        <taxon>Bacilli</taxon>
        <taxon>Bacillales</taxon>
        <taxon>Bacillaceae</taxon>
        <taxon>Lysinibacillus</taxon>
    </lineage>
</organism>
<accession>A0A0A3I9Y6</accession>
<evidence type="ECO:0000259" key="3">
    <source>
        <dbReference type="PROSITE" id="PS50887"/>
    </source>
</evidence>
<dbReference type="CDD" id="cd01949">
    <property type="entry name" value="GGDEF"/>
    <property type="match status" value="1"/>
</dbReference>
<dbReference type="InterPro" id="IPR035965">
    <property type="entry name" value="PAS-like_dom_sf"/>
</dbReference>
<dbReference type="Gene3D" id="3.20.20.450">
    <property type="entry name" value="EAL domain"/>
    <property type="match status" value="1"/>
</dbReference>
<evidence type="ECO:0000313" key="4">
    <source>
        <dbReference type="EMBL" id="KGR81539.1"/>
    </source>
</evidence>
<dbReference type="PANTHER" id="PTHR33121:SF70">
    <property type="entry name" value="SIGNALING PROTEIN YKOW"/>
    <property type="match status" value="1"/>
</dbReference>
<dbReference type="EMBL" id="JPVP01000060">
    <property type="protein sequence ID" value="KGR81539.1"/>
    <property type="molecule type" value="Genomic_DNA"/>
</dbReference>
<dbReference type="SUPFAM" id="SSF55785">
    <property type="entry name" value="PYP-like sensor domain (PAS domain)"/>
    <property type="match status" value="1"/>
</dbReference>
<dbReference type="Proteomes" id="UP000030437">
    <property type="component" value="Unassembled WGS sequence"/>
</dbReference>
<feature type="domain" description="GGDEF" evidence="3">
    <location>
        <begin position="332"/>
        <end position="464"/>
    </location>
</feature>
<gene>
    <name evidence="4" type="ORF">CD32_19475</name>
</gene>
<dbReference type="Gene3D" id="3.30.70.270">
    <property type="match status" value="1"/>
</dbReference>
<dbReference type="CDD" id="cd00130">
    <property type="entry name" value="PAS"/>
    <property type="match status" value="1"/>
</dbReference>
<dbReference type="RefSeq" id="WP_036157933.1">
    <property type="nucleotide sequence ID" value="NZ_AVCX01000001.1"/>
</dbReference>
<dbReference type="InterPro" id="IPR035919">
    <property type="entry name" value="EAL_sf"/>
</dbReference>
<dbReference type="GO" id="GO:0071111">
    <property type="term" value="F:cyclic-guanylate-specific phosphodiesterase activity"/>
    <property type="evidence" value="ECO:0007669"/>
    <property type="project" value="InterPro"/>
</dbReference>
<name>A0A0A3I9Y6_9BACI</name>